<reference evidence="1 2" key="1">
    <citation type="submission" date="2023-09" db="EMBL/GenBank/DDBJ databases">
        <authorList>
            <person name="Wang M."/>
        </authorList>
    </citation>
    <scope>NUCLEOTIDE SEQUENCE [LARGE SCALE GENOMIC DNA]</scope>
    <source>
        <strain evidence="1">GT-2023</strain>
        <tissue evidence="1">Liver</tissue>
    </source>
</reference>
<organism evidence="1 2">
    <name type="scientific">Cirrhinus molitorella</name>
    <name type="common">mud carp</name>
    <dbReference type="NCBI Taxonomy" id="172907"/>
    <lineage>
        <taxon>Eukaryota</taxon>
        <taxon>Metazoa</taxon>
        <taxon>Chordata</taxon>
        <taxon>Craniata</taxon>
        <taxon>Vertebrata</taxon>
        <taxon>Euteleostomi</taxon>
        <taxon>Actinopterygii</taxon>
        <taxon>Neopterygii</taxon>
        <taxon>Teleostei</taxon>
        <taxon>Ostariophysi</taxon>
        <taxon>Cypriniformes</taxon>
        <taxon>Cyprinidae</taxon>
        <taxon>Labeoninae</taxon>
        <taxon>Labeonini</taxon>
        <taxon>Cirrhinus</taxon>
    </lineage>
</organism>
<dbReference type="Proteomes" id="UP001558613">
    <property type="component" value="Unassembled WGS sequence"/>
</dbReference>
<accession>A0ABR3NNJ3</accession>
<comment type="caution">
    <text evidence="1">The sequence shown here is derived from an EMBL/GenBank/DDBJ whole genome shotgun (WGS) entry which is preliminary data.</text>
</comment>
<gene>
    <name evidence="1" type="ORF">QQF64_025138</name>
</gene>
<evidence type="ECO:0000313" key="2">
    <source>
        <dbReference type="Proteomes" id="UP001558613"/>
    </source>
</evidence>
<keyword evidence="2" id="KW-1185">Reference proteome</keyword>
<evidence type="ECO:0000313" key="1">
    <source>
        <dbReference type="EMBL" id="KAL1278465.1"/>
    </source>
</evidence>
<name>A0ABR3NNJ3_9TELE</name>
<sequence>MGSLLDCSSLTHSHWIRDHLTEFCRRGGVVWRPLTHTRAFRLHKHRPQSFMTNKDKRTEEFHRGNDGAADKRLALISAND</sequence>
<protein>
    <submittedName>
        <fullName evidence="1">Uncharacterized protein</fullName>
    </submittedName>
</protein>
<dbReference type="EMBL" id="JAYMGO010000003">
    <property type="protein sequence ID" value="KAL1278465.1"/>
    <property type="molecule type" value="Genomic_DNA"/>
</dbReference>
<proteinExistence type="predicted"/>